<dbReference type="KEGG" id="sbk:SHEWBE_4085"/>
<accession>A0A330M7T7</accession>
<proteinExistence type="predicted"/>
<gene>
    <name evidence="2" type="ORF">SHEWBE_4085</name>
</gene>
<evidence type="ECO:0000313" key="2">
    <source>
        <dbReference type="EMBL" id="SQH78045.1"/>
    </source>
</evidence>
<dbReference type="EMBL" id="LS483452">
    <property type="protein sequence ID" value="SQH78045.1"/>
    <property type="molecule type" value="Genomic_DNA"/>
</dbReference>
<evidence type="ECO:0000256" key="1">
    <source>
        <dbReference type="SAM" id="Phobius"/>
    </source>
</evidence>
<organism evidence="2 3">
    <name type="scientific">Shewanella benthica</name>
    <dbReference type="NCBI Taxonomy" id="43661"/>
    <lineage>
        <taxon>Bacteria</taxon>
        <taxon>Pseudomonadati</taxon>
        <taxon>Pseudomonadota</taxon>
        <taxon>Gammaproteobacteria</taxon>
        <taxon>Alteromonadales</taxon>
        <taxon>Shewanellaceae</taxon>
        <taxon>Shewanella</taxon>
    </lineage>
</organism>
<keyword evidence="1" id="KW-1133">Transmembrane helix</keyword>
<keyword evidence="1" id="KW-0472">Membrane</keyword>
<name>A0A330M7T7_9GAMM</name>
<dbReference type="Proteomes" id="UP000250123">
    <property type="component" value="Chromosome SHEWBE"/>
</dbReference>
<protein>
    <submittedName>
        <fullName evidence="2">Uncharacterized protein</fullName>
    </submittedName>
</protein>
<feature type="transmembrane region" description="Helical" evidence="1">
    <location>
        <begin position="6"/>
        <end position="30"/>
    </location>
</feature>
<dbReference type="AlphaFoldDB" id="A0A330M7T7"/>
<evidence type="ECO:0000313" key="3">
    <source>
        <dbReference type="Proteomes" id="UP000250123"/>
    </source>
</evidence>
<keyword evidence="1" id="KW-0812">Transmembrane</keyword>
<reference evidence="3" key="1">
    <citation type="submission" date="2018-06" db="EMBL/GenBank/DDBJ databases">
        <authorList>
            <person name="Cea G.-C."/>
            <person name="William W."/>
        </authorList>
    </citation>
    <scope>NUCLEOTIDE SEQUENCE [LARGE SCALE GENOMIC DNA]</scope>
    <source>
        <strain evidence="3">DB21MT-2</strain>
    </source>
</reference>
<sequence>MILVAFLLPVFVPWNEGYYIFTLVYFVWVVTSRHSGRSFEPESNDFCC</sequence>